<evidence type="ECO:0000313" key="1">
    <source>
        <dbReference type="EMBL" id="GAO46221.1"/>
    </source>
</evidence>
<proteinExistence type="predicted"/>
<dbReference type="AlphaFoldDB" id="A0A0E9N929"/>
<accession>A0A0E9N929</accession>
<evidence type="ECO:0000313" key="2">
    <source>
        <dbReference type="Proteomes" id="UP000033140"/>
    </source>
</evidence>
<comment type="caution">
    <text evidence="1">The sequence shown here is derived from an EMBL/GenBank/DDBJ whole genome shotgun (WGS) entry which is preliminary data.</text>
</comment>
<reference evidence="1 2" key="3">
    <citation type="journal article" date="2015" name="Genome Announc.">
        <title>Draft Genome Sequence of the Archiascomycetous Yeast Saitoella complicata.</title>
        <authorList>
            <person name="Yamauchi K."/>
            <person name="Kondo S."/>
            <person name="Hamamoto M."/>
            <person name="Takahashi Y."/>
            <person name="Ogura Y."/>
            <person name="Hayashi T."/>
            <person name="Nishida H."/>
        </authorList>
    </citation>
    <scope>NUCLEOTIDE SEQUENCE [LARGE SCALE GENOMIC DNA]</scope>
    <source>
        <strain evidence="1 2">NRRL Y-17804</strain>
    </source>
</reference>
<reference evidence="1 2" key="1">
    <citation type="journal article" date="2011" name="J. Gen. Appl. Microbiol.">
        <title>Draft genome sequencing of the enigmatic yeast Saitoella complicata.</title>
        <authorList>
            <person name="Nishida H."/>
            <person name="Hamamoto M."/>
            <person name="Sugiyama J."/>
        </authorList>
    </citation>
    <scope>NUCLEOTIDE SEQUENCE [LARGE SCALE GENOMIC DNA]</scope>
    <source>
        <strain evidence="1 2">NRRL Y-17804</strain>
    </source>
</reference>
<gene>
    <name evidence="1" type="ORF">G7K_0456-t1</name>
</gene>
<organism evidence="1 2">
    <name type="scientific">Saitoella complicata (strain BCRC 22490 / CBS 7301 / JCM 7358 / NBRC 10748 / NRRL Y-17804)</name>
    <dbReference type="NCBI Taxonomy" id="698492"/>
    <lineage>
        <taxon>Eukaryota</taxon>
        <taxon>Fungi</taxon>
        <taxon>Dikarya</taxon>
        <taxon>Ascomycota</taxon>
        <taxon>Taphrinomycotina</taxon>
        <taxon>Taphrinomycotina incertae sedis</taxon>
        <taxon>Saitoella</taxon>
    </lineage>
</organism>
<sequence>MTSSLNMSSNHQSASVSPADPLPFLARSGAVIQSILYETLAPMSHGIKWGPIHPYTTLEESSTYYLFQSHQRRELLSSP</sequence>
<keyword evidence="2" id="KW-1185">Reference proteome</keyword>
<protein>
    <submittedName>
        <fullName evidence="1">Uncharacterized protein</fullName>
    </submittedName>
</protein>
<reference evidence="1 2" key="2">
    <citation type="journal article" date="2014" name="J. Gen. Appl. Microbiol.">
        <title>The early diverging ascomycetous budding yeast Saitoella complicata has three histone deacetylases belonging to the Clr6, Hos2, and Rpd3 lineages.</title>
        <authorList>
            <person name="Nishida H."/>
            <person name="Matsumoto T."/>
            <person name="Kondo S."/>
            <person name="Hamamoto M."/>
            <person name="Yoshikawa H."/>
        </authorList>
    </citation>
    <scope>NUCLEOTIDE SEQUENCE [LARGE SCALE GENOMIC DNA]</scope>
    <source>
        <strain evidence="1 2">NRRL Y-17804</strain>
    </source>
</reference>
<name>A0A0E9N929_SAICN</name>
<dbReference type="Proteomes" id="UP000033140">
    <property type="component" value="Unassembled WGS sequence"/>
</dbReference>
<dbReference type="EMBL" id="BACD03000003">
    <property type="protein sequence ID" value="GAO46221.1"/>
    <property type="molecule type" value="Genomic_DNA"/>
</dbReference>